<proteinExistence type="inferred from homology"/>
<dbReference type="Gene3D" id="1.20.120.1760">
    <property type="match status" value="1"/>
</dbReference>
<evidence type="ECO:0000256" key="2">
    <source>
        <dbReference type="RuleBase" id="RU003750"/>
    </source>
</evidence>
<dbReference type="GO" id="GO:0016020">
    <property type="term" value="C:membrane"/>
    <property type="evidence" value="ECO:0007669"/>
    <property type="project" value="InterPro"/>
</dbReference>
<organism evidence="4">
    <name type="scientific">Caldilinea aerophila</name>
    <dbReference type="NCBI Taxonomy" id="133453"/>
    <lineage>
        <taxon>Bacteria</taxon>
        <taxon>Bacillati</taxon>
        <taxon>Chloroflexota</taxon>
        <taxon>Caldilineae</taxon>
        <taxon>Caldilineales</taxon>
        <taxon>Caldilineaceae</taxon>
        <taxon>Caldilinea</taxon>
    </lineage>
</organism>
<feature type="transmembrane region" description="Helical" evidence="3">
    <location>
        <begin position="6"/>
        <end position="24"/>
    </location>
</feature>
<dbReference type="InterPro" id="IPR043130">
    <property type="entry name" value="CDP-OH_PTrfase_TM_dom"/>
</dbReference>
<dbReference type="OMA" id="WICLADI"/>
<name>A0A7C1JKK5_9CHLR</name>
<feature type="transmembrane region" description="Helical" evidence="3">
    <location>
        <begin position="74"/>
        <end position="96"/>
    </location>
</feature>
<feature type="transmembrane region" description="Helical" evidence="3">
    <location>
        <begin position="139"/>
        <end position="158"/>
    </location>
</feature>
<evidence type="ECO:0000256" key="1">
    <source>
        <dbReference type="ARBA" id="ARBA00022679"/>
    </source>
</evidence>
<keyword evidence="3" id="KW-0472">Membrane</keyword>
<protein>
    <submittedName>
        <fullName evidence="4">CDP-alcohol phosphatidyltransferase family protein</fullName>
    </submittedName>
</protein>
<keyword evidence="3" id="KW-1133">Transmembrane helix</keyword>
<dbReference type="AlphaFoldDB" id="A0A7C1JKK5"/>
<feature type="transmembrane region" description="Helical" evidence="3">
    <location>
        <begin position="164"/>
        <end position="189"/>
    </location>
</feature>
<dbReference type="GO" id="GO:0008654">
    <property type="term" value="P:phospholipid biosynthetic process"/>
    <property type="evidence" value="ECO:0007669"/>
    <property type="project" value="InterPro"/>
</dbReference>
<reference evidence="4" key="1">
    <citation type="journal article" date="2020" name="mSystems">
        <title>Genome- and Community-Level Interaction Insights into Carbon Utilization and Element Cycling Functions of Hydrothermarchaeota in Hydrothermal Sediment.</title>
        <authorList>
            <person name="Zhou Z."/>
            <person name="Liu Y."/>
            <person name="Xu W."/>
            <person name="Pan J."/>
            <person name="Luo Z.H."/>
            <person name="Li M."/>
        </authorList>
    </citation>
    <scope>NUCLEOTIDE SEQUENCE [LARGE SCALE GENOMIC DNA]</scope>
    <source>
        <strain evidence="4">SpSt-289</strain>
    </source>
</reference>
<evidence type="ECO:0000313" key="4">
    <source>
        <dbReference type="EMBL" id="HDX31562.1"/>
    </source>
</evidence>
<gene>
    <name evidence="4" type="ORF">ENQ20_08700</name>
</gene>
<dbReference type="InterPro" id="IPR048254">
    <property type="entry name" value="CDP_ALCOHOL_P_TRANSF_CS"/>
</dbReference>
<dbReference type="GO" id="GO:0016780">
    <property type="term" value="F:phosphotransferase activity, for other substituted phosphate groups"/>
    <property type="evidence" value="ECO:0007669"/>
    <property type="project" value="InterPro"/>
</dbReference>
<dbReference type="PROSITE" id="PS00379">
    <property type="entry name" value="CDP_ALCOHOL_P_TRANSF"/>
    <property type="match status" value="1"/>
</dbReference>
<comment type="caution">
    <text evidence="4">The sequence shown here is derived from an EMBL/GenBank/DDBJ whole genome shotgun (WGS) entry which is preliminary data.</text>
</comment>
<accession>A0A7C1JKK5</accession>
<evidence type="ECO:0000256" key="3">
    <source>
        <dbReference type="SAM" id="Phobius"/>
    </source>
</evidence>
<dbReference type="InterPro" id="IPR000462">
    <property type="entry name" value="CDP-OH_P_trans"/>
</dbReference>
<dbReference type="Pfam" id="PF01066">
    <property type="entry name" value="CDP-OH_P_transf"/>
    <property type="match status" value="1"/>
</dbReference>
<keyword evidence="3" id="KW-0812">Transmembrane</keyword>
<keyword evidence="1 2" id="KW-0808">Transferase</keyword>
<comment type="similarity">
    <text evidence="2">Belongs to the CDP-alcohol phosphatidyltransferase class-I family.</text>
</comment>
<dbReference type="EMBL" id="DSMG01000084">
    <property type="protein sequence ID" value="HDX31562.1"/>
    <property type="molecule type" value="Genomic_DNA"/>
</dbReference>
<sequence>MNLANWITLARFPLLILLVAVIYLGDTTARFLVVPGVLLLIALDAVDGIVARRREETTLLGSVLDIAADRAVELVLWVVFANLALISLVIPITFIIRGALTDSVRELGYAGGKTAHDQMNSDWGYWLVAGRPMRAGYGAVKAIAFALLALTLALQTAASSALQPIWIAAVTMSWLATALCVVRGTPVVIEAFRWKEKGRS</sequence>